<keyword evidence="2" id="KW-1185">Reference proteome</keyword>
<dbReference type="EMBL" id="JAUOEL010000001">
    <property type="protein sequence ID" value="MDO5973246.1"/>
    <property type="molecule type" value="Genomic_DNA"/>
</dbReference>
<dbReference type="SUPFAM" id="SSF55729">
    <property type="entry name" value="Acyl-CoA N-acyltransferases (Nat)"/>
    <property type="match status" value="1"/>
</dbReference>
<organism evidence="1 2">
    <name type="scientific">Flavivirga jejuensis</name>
    <dbReference type="NCBI Taxonomy" id="870487"/>
    <lineage>
        <taxon>Bacteria</taxon>
        <taxon>Pseudomonadati</taxon>
        <taxon>Bacteroidota</taxon>
        <taxon>Flavobacteriia</taxon>
        <taxon>Flavobacteriales</taxon>
        <taxon>Flavobacteriaceae</taxon>
        <taxon>Flavivirga</taxon>
    </lineage>
</organism>
<reference evidence="1" key="1">
    <citation type="submission" date="2023-07" db="EMBL/GenBank/DDBJ databases">
        <title>Two novel species in the genus Flavivirga.</title>
        <authorList>
            <person name="Kwon K."/>
        </authorList>
    </citation>
    <scope>NUCLEOTIDE SEQUENCE</scope>
    <source>
        <strain evidence="1">KACC 14158</strain>
    </source>
</reference>
<dbReference type="Pfam" id="PF13419">
    <property type="entry name" value="HAD_2"/>
    <property type="match status" value="1"/>
</dbReference>
<proteinExistence type="predicted"/>
<dbReference type="SUPFAM" id="SSF56784">
    <property type="entry name" value="HAD-like"/>
    <property type="match status" value="1"/>
</dbReference>
<dbReference type="InterPro" id="IPR023214">
    <property type="entry name" value="HAD_sf"/>
</dbReference>
<dbReference type="InterPro" id="IPR010033">
    <property type="entry name" value="HAD_SF_ppase_IIIC"/>
</dbReference>
<accession>A0ABT8WJB8</accession>
<dbReference type="Gene3D" id="3.40.50.1000">
    <property type="entry name" value="HAD superfamily/HAD-like"/>
    <property type="match status" value="1"/>
</dbReference>
<dbReference type="InterPro" id="IPR041492">
    <property type="entry name" value="HAD_2"/>
</dbReference>
<dbReference type="InterPro" id="IPR036412">
    <property type="entry name" value="HAD-like_sf"/>
</dbReference>
<evidence type="ECO:0000313" key="2">
    <source>
        <dbReference type="Proteomes" id="UP001176806"/>
    </source>
</evidence>
<gene>
    <name evidence="1" type="ORF">Q4Q40_03545</name>
</gene>
<evidence type="ECO:0000313" key="1">
    <source>
        <dbReference type="EMBL" id="MDO5973246.1"/>
    </source>
</evidence>
<sequence>MYESEVYIKTTQENLPEEIWEKFSDTYKDIKSRSILHWTEHCTECAMPTCFKTCDLYSPRIDGKCQRFVEGIERVIQSGGANNDAHQILKIQFKKWGVFATQGNHELYEHSDIEKKERRELKLTRGIHLVPSKFIKKKLIQKRYSQKKNKIINDQNKGVKIPDGFLLEVYNPTEAIIPLGLVIRNDDLKYSKIPFQYRIELMPGYNKEIIPFDEIAKRVKTEMSYRVNIIPENIDSETALYFGTTEFVQLKNDKQSNKEAKKIKCIVWDLDNTMWHGTLVEDGIEKLKLKEGIKDILQDIEQKGIINSIASKNNYDAGMAALKHFGIEHFFLFPKISWLPKSKGLKEIALDLNININTFLFIDDSEFERKEIESMLPQVRLMDAMHYQSILDLKALQIPVTNESIKRKTFYANEAKRKKVSDDYEGEYFEFLHTCNIELEITSLKKEHFERVYELTQRTNQMNFSGNRYTKDDIFSIHNNADLSAYILKCRDRFGDYGIIGFGIIKKSKNELIDLMFSCRIQSKRIEHAFLTHILERYLKLGDFWVTYTHTEKNKFSAHVFNDFGFETIQKQESFRKLKFSQNSTIHNDKIITVIESK</sequence>
<dbReference type="NCBIfam" id="TIGR01686">
    <property type="entry name" value="FkbH"/>
    <property type="match status" value="1"/>
</dbReference>
<dbReference type="RefSeq" id="WP_303300323.1">
    <property type="nucleotide sequence ID" value="NZ_BAABDA010000042.1"/>
</dbReference>
<comment type="caution">
    <text evidence="1">The sequence shown here is derived from an EMBL/GenBank/DDBJ whole genome shotgun (WGS) entry which is preliminary data.</text>
</comment>
<dbReference type="InterPro" id="IPR010037">
    <property type="entry name" value="FkbH_domain"/>
</dbReference>
<name>A0ABT8WJB8_9FLAO</name>
<protein>
    <submittedName>
        <fullName evidence="1">HAD-IIIC family phosphatase</fullName>
    </submittedName>
</protein>
<dbReference type="NCBIfam" id="TIGR01681">
    <property type="entry name" value="HAD-SF-IIIC"/>
    <property type="match status" value="1"/>
</dbReference>
<dbReference type="Proteomes" id="UP001176806">
    <property type="component" value="Unassembled WGS sequence"/>
</dbReference>
<dbReference type="InterPro" id="IPR016181">
    <property type="entry name" value="Acyl_CoA_acyltransferase"/>
</dbReference>